<accession>E8N355</accession>
<dbReference type="PROSITE" id="PS00641">
    <property type="entry name" value="COMPLEX1_75K_1"/>
    <property type="match status" value="1"/>
</dbReference>
<gene>
    <name evidence="14" type="primary">nuoG</name>
    <name evidence="14" type="ordered locus">ANT_08350</name>
</gene>
<dbReference type="GO" id="GO:0042773">
    <property type="term" value="P:ATP synthesis coupled electron transport"/>
    <property type="evidence" value="ECO:0007669"/>
    <property type="project" value="InterPro"/>
</dbReference>
<keyword evidence="4 10" id="KW-0479">Metal-binding</keyword>
<name>E8N355_ANATU</name>
<evidence type="ECO:0000256" key="8">
    <source>
        <dbReference type="ARBA" id="ARBA00023027"/>
    </source>
</evidence>
<dbReference type="CDD" id="cd00207">
    <property type="entry name" value="fer2"/>
    <property type="match status" value="1"/>
</dbReference>
<dbReference type="Gene3D" id="3.30.70.20">
    <property type="match status" value="1"/>
</dbReference>
<keyword evidence="3 10" id="KW-0004">4Fe-4S</keyword>
<evidence type="ECO:0000313" key="15">
    <source>
        <dbReference type="Proteomes" id="UP000008922"/>
    </source>
</evidence>
<evidence type="ECO:0000256" key="7">
    <source>
        <dbReference type="ARBA" id="ARBA00023014"/>
    </source>
</evidence>
<dbReference type="Pfam" id="PF22117">
    <property type="entry name" value="Fer4_Nqo3"/>
    <property type="match status" value="1"/>
</dbReference>
<keyword evidence="15" id="KW-1185">Reference proteome</keyword>
<dbReference type="EC" id="7.1.1.-" evidence="10"/>
<evidence type="ECO:0000256" key="10">
    <source>
        <dbReference type="RuleBase" id="RU003525"/>
    </source>
</evidence>
<dbReference type="SUPFAM" id="SSF54292">
    <property type="entry name" value="2Fe-2S ferredoxin-like"/>
    <property type="match status" value="1"/>
</dbReference>
<dbReference type="Gene3D" id="2.20.25.90">
    <property type="entry name" value="ADC-like domains"/>
    <property type="match status" value="1"/>
</dbReference>
<dbReference type="NCBIfam" id="TIGR01973">
    <property type="entry name" value="NuoG"/>
    <property type="match status" value="1"/>
</dbReference>
<keyword evidence="14" id="KW-0560">Oxidoreductase</keyword>
<dbReference type="InterPro" id="IPR010228">
    <property type="entry name" value="NADH_UbQ_OxRdtase_Gsu"/>
</dbReference>
<keyword evidence="6 10" id="KW-0408">Iron</keyword>
<evidence type="ECO:0000256" key="6">
    <source>
        <dbReference type="ARBA" id="ARBA00023004"/>
    </source>
</evidence>
<reference evidence="14 15" key="1">
    <citation type="submission" date="2010-12" db="EMBL/GenBank/DDBJ databases">
        <title>Whole genome sequence of Anaerolinea thermophila UNI-1.</title>
        <authorList>
            <person name="Narita-Yamada S."/>
            <person name="Kishi E."/>
            <person name="Watanabe Y."/>
            <person name="Takasaki K."/>
            <person name="Ankai A."/>
            <person name="Oguchi A."/>
            <person name="Fukui S."/>
            <person name="Takahashi M."/>
            <person name="Yashiro I."/>
            <person name="Hosoyama A."/>
            <person name="Sekiguchi Y."/>
            <person name="Hanada S."/>
            <person name="Fujita N."/>
        </authorList>
    </citation>
    <scope>NUCLEOTIDE SEQUENCE [LARGE SCALE GENOMIC DNA]</scope>
    <source>
        <strain evidence="15">DSM 14523 / JCM 11388 / NBRC 100420 / UNI-1</strain>
    </source>
</reference>
<dbReference type="Pfam" id="PF13510">
    <property type="entry name" value="Fer2_4"/>
    <property type="match status" value="1"/>
</dbReference>
<dbReference type="InParanoid" id="E8N355"/>
<dbReference type="InterPro" id="IPR054351">
    <property type="entry name" value="NADH_UbQ_OxRdtase_ferredoxin"/>
</dbReference>
<comment type="cofactor">
    <cofactor evidence="1 10">
        <name>[4Fe-4S] cluster</name>
        <dbReference type="ChEBI" id="CHEBI:49883"/>
    </cofactor>
</comment>
<feature type="domain" description="4Fe-4S Mo/W bis-MGD-type" evidence="12">
    <location>
        <begin position="242"/>
        <end position="305"/>
    </location>
</feature>
<dbReference type="PROSITE" id="PS51839">
    <property type="entry name" value="4FE4S_HC3"/>
    <property type="match status" value="1"/>
</dbReference>
<dbReference type="GO" id="GO:0051537">
    <property type="term" value="F:2 iron, 2 sulfur cluster binding"/>
    <property type="evidence" value="ECO:0007669"/>
    <property type="project" value="UniProtKB-UniRule"/>
</dbReference>
<dbReference type="Pfam" id="PF04879">
    <property type="entry name" value="Molybdop_Fe4S4"/>
    <property type="match status" value="1"/>
</dbReference>
<dbReference type="InterPro" id="IPR001041">
    <property type="entry name" value="2Fe-2S_ferredoxin-type"/>
</dbReference>
<dbReference type="STRING" id="926569.ANT_08350"/>
<organism evidence="14 15">
    <name type="scientific">Anaerolinea thermophila (strain DSM 14523 / JCM 11388 / NBRC 100420 / UNI-1)</name>
    <dbReference type="NCBI Taxonomy" id="926569"/>
    <lineage>
        <taxon>Bacteria</taxon>
        <taxon>Bacillati</taxon>
        <taxon>Chloroflexota</taxon>
        <taxon>Anaerolineae</taxon>
        <taxon>Anaerolineales</taxon>
        <taxon>Anaerolineaceae</taxon>
        <taxon>Anaerolinea</taxon>
    </lineage>
</organism>
<dbReference type="SUPFAM" id="SSF54862">
    <property type="entry name" value="4Fe-4S ferredoxins"/>
    <property type="match status" value="1"/>
</dbReference>
<evidence type="ECO:0000256" key="4">
    <source>
        <dbReference type="ARBA" id="ARBA00022723"/>
    </source>
</evidence>
<evidence type="ECO:0000256" key="3">
    <source>
        <dbReference type="ARBA" id="ARBA00022485"/>
    </source>
</evidence>
<dbReference type="InterPro" id="IPR019574">
    <property type="entry name" value="NADH_UbQ_OxRdtase_Gsu_4Fe4S-bd"/>
</dbReference>
<dbReference type="Proteomes" id="UP000008922">
    <property type="component" value="Chromosome"/>
</dbReference>
<dbReference type="GO" id="GO:0016020">
    <property type="term" value="C:membrane"/>
    <property type="evidence" value="ECO:0007669"/>
    <property type="project" value="InterPro"/>
</dbReference>
<dbReference type="GO" id="GO:0008137">
    <property type="term" value="F:NADH dehydrogenase (ubiquinone) activity"/>
    <property type="evidence" value="ECO:0007669"/>
    <property type="project" value="UniProtKB-UniRule"/>
</dbReference>
<sequence length="829" mass="90704">MANEVTLTIDGKTVRVPQGTLIVDAAKKAGIDVPVFCYHPKMEPVGMCRMCLVEVGRPVIDRATNQPVLEADGTPKISFGPKLETACTTPVSEGMVVITQNKKVADARREVLEFILTSHPLDCPICDKGGECPLQNLTMGYGPGESRFLFDEKMHLAKHVPLGELIYLDRERCIQCSRCVRFQKDLVDDPVIGFYQRGRSLEIVTYSDPGFDSYFSGNTTDICPVGALTTADFRFGARPWELKPVASICTHCPVGCNLTFNVRREAASGGKLVIKRVLPRQNESVNEIWICDKGRFAYHYVESPQRLTQPLVRKNGELVPVSWDEALDTAAQGLKQAGENLVVLAGGRLSNEDLFNLRKLADAQNGKAVLYTHMGGGDLTQQVGLTPGSNLGSLGKGDAVLVIASDLHEEAPIWWMRLKAAAERGAYLVVAGARVTRLERYAAKTIRYRYGEELGVIQSLMDGAVPELTEAANLVVFYGSDGLDLLGTNALAQACATLLYKSGHYGRPNNGLVAVWKENNAQGAWDMGFHTVGNFSRTVREAAAVYIAAADPAGDDLSLAEALDQAGFVVVQELFLTETARRADVVFPAQSFAEREGTFTSGERRVQRFYPVIYPVQDSRADFVIAAQVARKLGHALEMASPAKVFQQIASEISLYQGLAYPRLAEVEEQWPPVGRSDLYYGGTAYDNRHGLGVALPALSQQEGWHLPMFWNNRLPERTFDLSAMNQQGMLWLVPFNRLYDHGTTVEPSRLLEKRMVSAFVALHPETAQALGLGGVEQVQIEGLDSPLPVVLDETLPQGAAFYPRSAGVPVLAPRGVKLHAVKAEVQEG</sequence>
<dbReference type="eggNOG" id="COG1034">
    <property type="taxonomic scope" value="Bacteria"/>
</dbReference>
<dbReference type="FunFam" id="3.30.70.20:FF:000002">
    <property type="entry name" value="NADH-ubiquinone oxidoreductase 75 kDa subunit"/>
    <property type="match status" value="1"/>
</dbReference>
<dbReference type="PANTHER" id="PTHR43105">
    <property type="entry name" value="RESPIRATORY NITRATE REDUCTASE"/>
    <property type="match status" value="1"/>
</dbReference>
<keyword evidence="5 10" id="KW-1278">Translocase</keyword>
<dbReference type="HOGENOM" id="CLU_000422_4_0_0"/>
<comment type="similarity">
    <text evidence="2 10">Belongs to the complex I 75 kDa subunit family.</text>
</comment>
<comment type="function">
    <text evidence="10">NDH-1 shuttles electrons from NADH, via FMN and iron-sulfur (Fe-S) centers, to quinones in the respiratory chain. Couples the redox reaction to proton translocation (for every two electrons transferred, four hydrogen ions are translocated across the cytoplasmic membrane), and thus conserves the redox energy in a proton gradient.</text>
</comment>
<comment type="catalytic activity">
    <reaction evidence="9 10">
        <text>a quinone + NADH + 5 H(+)(in) = a quinol + NAD(+) + 4 H(+)(out)</text>
        <dbReference type="Rhea" id="RHEA:57888"/>
        <dbReference type="ChEBI" id="CHEBI:15378"/>
        <dbReference type="ChEBI" id="CHEBI:24646"/>
        <dbReference type="ChEBI" id="CHEBI:57540"/>
        <dbReference type="ChEBI" id="CHEBI:57945"/>
        <dbReference type="ChEBI" id="CHEBI:132124"/>
    </reaction>
</comment>
<evidence type="ECO:0000256" key="2">
    <source>
        <dbReference type="ARBA" id="ARBA00005404"/>
    </source>
</evidence>
<dbReference type="OrthoDB" id="9803192at2"/>
<dbReference type="GO" id="GO:0003954">
    <property type="term" value="F:NADH dehydrogenase activity"/>
    <property type="evidence" value="ECO:0007669"/>
    <property type="project" value="TreeGrafter"/>
</dbReference>
<keyword evidence="8 10" id="KW-0520">NAD</keyword>
<evidence type="ECO:0000313" key="14">
    <source>
        <dbReference type="EMBL" id="BAJ62869.1"/>
    </source>
</evidence>
<evidence type="ECO:0000259" key="12">
    <source>
        <dbReference type="PROSITE" id="PS51669"/>
    </source>
</evidence>
<dbReference type="PROSITE" id="PS51085">
    <property type="entry name" value="2FE2S_FER_2"/>
    <property type="match status" value="1"/>
</dbReference>
<evidence type="ECO:0000259" key="11">
    <source>
        <dbReference type="PROSITE" id="PS51085"/>
    </source>
</evidence>
<feature type="domain" description="4Fe-4S His(Cys)3-ligated-type" evidence="13">
    <location>
        <begin position="103"/>
        <end position="142"/>
    </location>
</feature>
<dbReference type="PROSITE" id="PS00642">
    <property type="entry name" value="COMPLEX1_75K_2"/>
    <property type="match status" value="1"/>
</dbReference>
<evidence type="ECO:0000256" key="1">
    <source>
        <dbReference type="ARBA" id="ARBA00001966"/>
    </source>
</evidence>
<proteinExistence type="inferred from homology"/>
<dbReference type="InterPro" id="IPR000283">
    <property type="entry name" value="NADH_UbQ_OxRdtase_75kDa_su_CS"/>
</dbReference>
<keyword evidence="10" id="KW-0001">2Fe-2S</keyword>
<dbReference type="GO" id="GO:0046872">
    <property type="term" value="F:metal ion binding"/>
    <property type="evidence" value="ECO:0007669"/>
    <property type="project" value="UniProtKB-UniRule"/>
</dbReference>
<comment type="cofactor">
    <cofactor evidence="10">
        <name>[2Fe-2S] cluster</name>
        <dbReference type="ChEBI" id="CHEBI:190135"/>
    </cofactor>
    <text evidence="10">Binds 1 [2Fe-2S] cluster per subunit.</text>
</comment>
<keyword evidence="7 10" id="KW-0411">Iron-sulfur</keyword>
<feature type="domain" description="2Fe-2S ferredoxin-type" evidence="11">
    <location>
        <begin position="3"/>
        <end position="103"/>
    </location>
</feature>
<dbReference type="PANTHER" id="PTHR43105:SF12">
    <property type="entry name" value="NADH-QUINONE OXIDOREDUCTASE SUBUNIT G"/>
    <property type="match status" value="1"/>
</dbReference>
<dbReference type="PROSITE" id="PS51669">
    <property type="entry name" value="4FE4S_MOW_BIS_MGD"/>
    <property type="match status" value="1"/>
</dbReference>
<dbReference type="InterPro" id="IPR006963">
    <property type="entry name" value="Mopterin_OxRdtase_4Fe-4S_dom"/>
</dbReference>
<dbReference type="eggNOG" id="COG0243">
    <property type="taxonomic scope" value="Bacteria"/>
</dbReference>
<dbReference type="InterPro" id="IPR006656">
    <property type="entry name" value="Mopterin_OxRdtase"/>
</dbReference>
<evidence type="ECO:0000259" key="13">
    <source>
        <dbReference type="PROSITE" id="PS51839"/>
    </source>
</evidence>
<dbReference type="PROSITE" id="PS00643">
    <property type="entry name" value="COMPLEX1_75K_3"/>
    <property type="match status" value="1"/>
</dbReference>
<dbReference type="InterPro" id="IPR036010">
    <property type="entry name" value="2Fe-2S_ferredoxin-like_sf"/>
</dbReference>
<dbReference type="AlphaFoldDB" id="E8N355"/>
<evidence type="ECO:0000256" key="9">
    <source>
        <dbReference type="ARBA" id="ARBA00047712"/>
    </source>
</evidence>
<keyword evidence="10" id="KW-0874">Quinone</keyword>
<evidence type="ECO:0000256" key="5">
    <source>
        <dbReference type="ARBA" id="ARBA00022967"/>
    </source>
</evidence>
<dbReference type="SMART" id="SM00929">
    <property type="entry name" value="NADH-G_4Fe-4S_3"/>
    <property type="match status" value="1"/>
</dbReference>
<dbReference type="FunFam" id="3.10.20.740:FF:000005">
    <property type="entry name" value="NADH:ubiquinone oxidoreductase subunit"/>
    <property type="match status" value="1"/>
</dbReference>
<dbReference type="SMART" id="SM00926">
    <property type="entry name" value="Molybdop_Fe4S4"/>
    <property type="match status" value="1"/>
</dbReference>
<dbReference type="Pfam" id="PF00384">
    <property type="entry name" value="Molybdopterin"/>
    <property type="match status" value="1"/>
</dbReference>
<dbReference type="GO" id="GO:0051539">
    <property type="term" value="F:4 iron, 4 sulfur cluster binding"/>
    <property type="evidence" value="ECO:0007669"/>
    <property type="project" value="UniProtKB-KW"/>
</dbReference>
<dbReference type="Gene3D" id="3.40.228.10">
    <property type="entry name" value="Dimethylsulfoxide Reductase, domain 2"/>
    <property type="match status" value="1"/>
</dbReference>
<protein>
    <recommendedName>
        <fullName evidence="10">NADH-quinone oxidoreductase</fullName>
        <ecNumber evidence="10">7.1.1.-</ecNumber>
    </recommendedName>
</protein>
<dbReference type="KEGG" id="atm:ANT_08350"/>
<dbReference type="InterPro" id="IPR050123">
    <property type="entry name" value="Prok_molybdopt-oxidoreductase"/>
</dbReference>
<dbReference type="Gene3D" id="3.10.20.740">
    <property type="match status" value="1"/>
</dbReference>
<dbReference type="Gene3D" id="3.40.50.740">
    <property type="match status" value="2"/>
</dbReference>
<dbReference type="EMBL" id="AP012029">
    <property type="protein sequence ID" value="BAJ62869.1"/>
    <property type="molecule type" value="Genomic_DNA"/>
</dbReference>
<dbReference type="GO" id="GO:0048038">
    <property type="term" value="F:quinone binding"/>
    <property type="evidence" value="ECO:0007669"/>
    <property type="project" value="UniProtKB-UniRule"/>
</dbReference>
<dbReference type="RefSeq" id="WP_013559261.1">
    <property type="nucleotide sequence ID" value="NC_014960.1"/>
</dbReference>
<dbReference type="Pfam" id="PF10588">
    <property type="entry name" value="NADH-G_4Fe-4S_3"/>
    <property type="match status" value="1"/>
</dbReference>
<dbReference type="SUPFAM" id="SSF53706">
    <property type="entry name" value="Formate dehydrogenase/DMSO reductase, domains 1-3"/>
    <property type="match status" value="1"/>
</dbReference>